<name>A0A9D1PE40_9FIRM</name>
<dbReference type="SUPFAM" id="SSF103473">
    <property type="entry name" value="MFS general substrate transporter"/>
    <property type="match status" value="1"/>
</dbReference>
<dbReference type="InterPro" id="IPR011701">
    <property type="entry name" value="MFS"/>
</dbReference>
<feature type="transmembrane region" description="Helical" evidence="7">
    <location>
        <begin position="141"/>
        <end position="160"/>
    </location>
</feature>
<feature type="transmembrane region" description="Helical" evidence="7">
    <location>
        <begin position="335"/>
        <end position="360"/>
    </location>
</feature>
<feature type="transmembrane region" description="Helical" evidence="7">
    <location>
        <begin position="12"/>
        <end position="32"/>
    </location>
</feature>
<feature type="transmembrane region" description="Helical" evidence="7">
    <location>
        <begin position="44"/>
        <end position="62"/>
    </location>
</feature>
<protein>
    <submittedName>
        <fullName evidence="8">MFS transporter</fullName>
    </submittedName>
</protein>
<feature type="transmembrane region" description="Helical" evidence="7">
    <location>
        <begin position="99"/>
        <end position="120"/>
    </location>
</feature>
<dbReference type="PANTHER" id="PTHR23514:SF3">
    <property type="entry name" value="BYPASS OF STOP CODON PROTEIN 6"/>
    <property type="match status" value="1"/>
</dbReference>
<accession>A0A9D1PE40</accession>
<dbReference type="Gene3D" id="1.20.1250.20">
    <property type="entry name" value="MFS general substrate transporter like domains"/>
    <property type="match status" value="2"/>
</dbReference>
<evidence type="ECO:0000256" key="3">
    <source>
        <dbReference type="ARBA" id="ARBA00022448"/>
    </source>
</evidence>
<feature type="transmembrane region" description="Helical" evidence="7">
    <location>
        <begin position="172"/>
        <end position="192"/>
    </location>
</feature>
<feature type="transmembrane region" description="Helical" evidence="7">
    <location>
        <begin position="366"/>
        <end position="385"/>
    </location>
</feature>
<evidence type="ECO:0000256" key="2">
    <source>
        <dbReference type="ARBA" id="ARBA00008335"/>
    </source>
</evidence>
<dbReference type="EMBL" id="DXIQ01000053">
    <property type="protein sequence ID" value="HIV39040.1"/>
    <property type="molecule type" value="Genomic_DNA"/>
</dbReference>
<dbReference type="GO" id="GO:0005886">
    <property type="term" value="C:plasma membrane"/>
    <property type="evidence" value="ECO:0007669"/>
    <property type="project" value="UniProtKB-SubCell"/>
</dbReference>
<comment type="similarity">
    <text evidence="2">Belongs to the major facilitator superfamily.</text>
</comment>
<proteinExistence type="inferred from homology"/>
<evidence type="ECO:0000256" key="5">
    <source>
        <dbReference type="ARBA" id="ARBA00022989"/>
    </source>
</evidence>
<dbReference type="Proteomes" id="UP000886814">
    <property type="component" value="Unassembled WGS sequence"/>
</dbReference>
<feature type="transmembrane region" description="Helical" evidence="7">
    <location>
        <begin position="74"/>
        <end position="93"/>
    </location>
</feature>
<comment type="caution">
    <text evidence="8">The sequence shown here is derived from an EMBL/GenBank/DDBJ whole genome shotgun (WGS) entry which is preliminary data.</text>
</comment>
<evidence type="ECO:0000313" key="8">
    <source>
        <dbReference type="EMBL" id="HIV39040.1"/>
    </source>
</evidence>
<dbReference type="InterPro" id="IPR051788">
    <property type="entry name" value="MFS_Transporter"/>
</dbReference>
<keyword evidence="6 7" id="KW-0472">Membrane</keyword>
<gene>
    <name evidence="8" type="ORF">H9747_08600</name>
</gene>
<dbReference type="InterPro" id="IPR036259">
    <property type="entry name" value="MFS_trans_sf"/>
</dbReference>
<keyword evidence="3" id="KW-0813">Transport</keyword>
<evidence type="ECO:0000256" key="6">
    <source>
        <dbReference type="ARBA" id="ARBA00023136"/>
    </source>
</evidence>
<reference evidence="8" key="2">
    <citation type="submission" date="2021-04" db="EMBL/GenBank/DDBJ databases">
        <authorList>
            <person name="Gilroy R."/>
        </authorList>
    </citation>
    <scope>NUCLEOTIDE SEQUENCE</scope>
    <source>
        <strain evidence="8">CHK195-9823</strain>
    </source>
</reference>
<evidence type="ECO:0000256" key="1">
    <source>
        <dbReference type="ARBA" id="ARBA00004651"/>
    </source>
</evidence>
<keyword evidence="5 7" id="KW-1133">Transmembrane helix</keyword>
<evidence type="ECO:0000256" key="7">
    <source>
        <dbReference type="SAM" id="Phobius"/>
    </source>
</evidence>
<comment type="subcellular location">
    <subcellularLocation>
        <location evidence="1">Cell membrane</location>
        <topology evidence="1">Multi-pass membrane protein</topology>
    </subcellularLocation>
</comment>
<feature type="transmembrane region" description="Helical" evidence="7">
    <location>
        <begin position="204"/>
        <end position="224"/>
    </location>
</feature>
<sequence>MKLQARHTVYSCYLGYVTQAIVNNLPPLLFLTFNREFGVSLDKISLLITVNFCIQILVDFLSPGVIKRTGYRKAALCSFLVTIIGLTGFYYLPFLLDPYVGILISMVFNAIGGGILEVIVSPIVEACPGTNKAARMSMLHSFYCWGHMAVVLLSTLYFTLAGIENWRLLPPLWALVPLFTLFAFTKVPIYAIPGDDEETRLPKSIFRIKVFWILFFVMICAGASEQGVSQWSSMFAEDGLKVSKTVGDLLGPCSFAFFMGLSRFLYGMKGENLKLIPSLKATSLLCILGYLVTSLSPIPLLSLAGCAICGFSVGLMWPGTFSLGAAYLRGGGTFMYAMFALAGDIGCSAGPGVVGIISQFTGKMNLGILTAILFPLGMLILVSLLKHQKPA</sequence>
<dbReference type="Pfam" id="PF07690">
    <property type="entry name" value="MFS_1"/>
    <property type="match status" value="1"/>
</dbReference>
<organism evidence="8 9">
    <name type="scientific">Candidatus Blautia stercorigallinarum</name>
    <dbReference type="NCBI Taxonomy" id="2838501"/>
    <lineage>
        <taxon>Bacteria</taxon>
        <taxon>Bacillati</taxon>
        <taxon>Bacillota</taxon>
        <taxon>Clostridia</taxon>
        <taxon>Lachnospirales</taxon>
        <taxon>Lachnospiraceae</taxon>
        <taxon>Blautia</taxon>
    </lineage>
</organism>
<feature type="transmembrane region" description="Helical" evidence="7">
    <location>
        <begin position="249"/>
        <end position="266"/>
    </location>
</feature>
<feature type="transmembrane region" description="Helical" evidence="7">
    <location>
        <begin position="301"/>
        <end position="328"/>
    </location>
</feature>
<evidence type="ECO:0000313" key="9">
    <source>
        <dbReference type="Proteomes" id="UP000886814"/>
    </source>
</evidence>
<dbReference type="PANTHER" id="PTHR23514">
    <property type="entry name" value="BYPASS OF STOP CODON PROTEIN 6"/>
    <property type="match status" value="1"/>
</dbReference>
<reference evidence="8" key="1">
    <citation type="journal article" date="2021" name="PeerJ">
        <title>Extensive microbial diversity within the chicken gut microbiome revealed by metagenomics and culture.</title>
        <authorList>
            <person name="Gilroy R."/>
            <person name="Ravi A."/>
            <person name="Getino M."/>
            <person name="Pursley I."/>
            <person name="Horton D.L."/>
            <person name="Alikhan N.F."/>
            <person name="Baker D."/>
            <person name="Gharbi K."/>
            <person name="Hall N."/>
            <person name="Watson M."/>
            <person name="Adriaenssens E.M."/>
            <person name="Foster-Nyarko E."/>
            <person name="Jarju S."/>
            <person name="Secka A."/>
            <person name="Antonio M."/>
            <person name="Oren A."/>
            <person name="Chaudhuri R.R."/>
            <person name="La Ragione R."/>
            <person name="Hildebrand F."/>
            <person name="Pallen M.J."/>
        </authorList>
    </citation>
    <scope>NUCLEOTIDE SEQUENCE</scope>
    <source>
        <strain evidence="8">CHK195-9823</strain>
    </source>
</reference>
<evidence type="ECO:0000256" key="4">
    <source>
        <dbReference type="ARBA" id="ARBA00022692"/>
    </source>
</evidence>
<dbReference type="AlphaFoldDB" id="A0A9D1PE40"/>
<keyword evidence="4 7" id="KW-0812">Transmembrane</keyword>
<dbReference type="GO" id="GO:0022857">
    <property type="term" value="F:transmembrane transporter activity"/>
    <property type="evidence" value="ECO:0007669"/>
    <property type="project" value="InterPro"/>
</dbReference>